<evidence type="ECO:0000256" key="3">
    <source>
        <dbReference type="ARBA" id="ARBA00022723"/>
    </source>
</evidence>
<feature type="compositionally biased region" description="Basic and acidic residues" evidence="9">
    <location>
        <begin position="719"/>
        <end position="735"/>
    </location>
</feature>
<dbReference type="PROSITE" id="PS50102">
    <property type="entry name" value="RRM"/>
    <property type="match status" value="1"/>
</dbReference>
<organism evidence="11 12">
    <name type="scientific">Aquilegia coerulea</name>
    <name type="common">Rocky mountain columbine</name>
    <dbReference type="NCBI Taxonomy" id="218851"/>
    <lineage>
        <taxon>Eukaryota</taxon>
        <taxon>Viridiplantae</taxon>
        <taxon>Streptophyta</taxon>
        <taxon>Embryophyta</taxon>
        <taxon>Tracheophyta</taxon>
        <taxon>Spermatophyta</taxon>
        <taxon>Magnoliopsida</taxon>
        <taxon>Ranunculales</taxon>
        <taxon>Ranunculaceae</taxon>
        <taxon>Thalictroideae</taxon>
        <taxon>Aquilegia</taxon>
    </lineage>
</organism>
<evidence type="ECO:0000256" key="5">
    <source>
        <dbReference type="ARBA" id="ARBA00022771"/>
    </source>
</evidence>
<evidence type="ECO:0000256" key="6">
    <source>
        <dbReference type="ARBA" id="ARBA00022833"/>
    </source>
</evidence>
<dbReference type="Gene3D" id="1.20.1390.10">
    <property type="entry name" value="PWI domain"/>
    <property type="match status" value="1"/>
</dbReference>
<keyword evidence="8" id="KW-0694">RNA-binding</keyword>
<dbReference type="GO" id="GO:0005737">
    <property type="term" value="C:cytoplasm"/>
    <property type="evidence" value="ECO:0007669"/>
    <property type="project" value="TreeGrafter"/>
</dbReference>
<feature type="compositionally biased region" description="Basic and acidic residues" evidence="9">
    <location>
        <begin position="407"/>
        <end position="416"/>
    </location>
</feature>
<dbReference type="Pfam" id="PF00076">
    <property type="entry name" value="RRM_1"/>
    <property type="match status" value="1"/>
</dbReference>
<dbReference type="Gene3D" id="3.30.70.330">
    <property type="match status" value="1"/>
</dbReference>
<dbReference type="GO" id="GO:0008270">
    <property type="term" value="F:zinc ion binding"/>
    <property type="evidence" value="ECO:0007669"/>
    <property type="project" value="UniProtKB-KW"/>
</dbReference>
<dbReference type="InterPro" id="IPR040366">
    <property type="entry name" value="Nab2/ZC3H14"/>
</dbReference>
<feature type="compositionally biased region" description="Polar residues" evidence="9">
    <location>
        <begin position="417"/>
        <end position="444"/>
    </location>
</feature>
<evidence type="ECO:0000313" key="12">
    <source>
        <dbReference type="Proteomes" id="UP000230069"/>
    </source>
</evidence>
<dbReference type="GO" id="GO:0005634">
    <property type="term" value="C:nucleus"/>
    <property type="evidence" value="ECO:0007669"/>
    <property type="project" value="UniProtKB-SubCell"/>
</dbReference>
<dbReference type="PANTHER" id="PTHR14738">
    <property type="entry name" value="ZINC FINGER CCCH DOMAIN-CONTAINING PROTEIN 14"/>
    <property type="match status" value="1"/>
</dbReference>
<dbReference type="AlphaFoldDB" id="A0A2G5DKB6"/>
<dbReference type="InterPro" id="IPR012677">
    <property type="entry name" value="Nucleotide-bd_a/b_plait_sf"/>
</dbReference>
<dbReference type="SUPFAM" id="SSF54928">
    <property type="entry name" value="RNA-binding domain, RBD"/>
    <property type="match status" value="1"/>
</dbReference>
<evidence type="ECO:0000256" key="2">
    <source>
        <dbReference type="ARBA" id="ARBA00008423"/>
    </source>
</evidence>
<dbReference type="InterPro" id="IPR002483">
    <property type="entry name" value="PWI_dom"/>
</dbReference>
<reference evidence="11 12" key="1">
    <citation type="submission" date="2017-09" db="EMBL/GenBank/DDBJ databases">
        <title>WGS assembly of Aquilegia coerulea Goldsmith.</title>
        <authorList>
            <person name="Hodges S."/>
            <person name="Kramer E."/>
            <person name="Nordborg M."/>
            <person name="Tomkins J."/>
            <person name="Borevitz J."/>
            <person name="Derieg N."/>
            <person name="Yan J."/>
            <person name="Mihaltcheva S."/>
            <person name="Hayes R.D."/>
            <person name="Rokhsar D."/>
        </authorList>
    </citation>
    <scope>NUCLEOTIDE SEQUENCE [LARGE SCALE GENOMIC DNA]</scope>
    <source>
        <strain evidence="12">cv. Goldsmith</strain>
    </source>
</reference>
<evidence type="ECO:0000256" key="1">
    <source>
        <dbReference type="ARBA" id="ARBA00004123"/>
    </source>
</evidence>
<evidence type="ECO:0000256" key="8">
    <source>
        <dbReference type="PROSITE-ProRule" id="PRU00176"/>
    </source>
</evidence>
<keyword evidence="3" id="KW-0479">Metal-binding</keyword>
<dbReference type="InParanoid" id="A0A2G5DKB6"/>
<feature type="compositionally biased region" description="Polar residues" evidence="9">
    <location>
        <begin position="691"/>
        <end position="718"/>
    </location>
</feature>
<dbReference type="Pfam" id="PF01480">
    <property type="entry name" value="PWI"/>
    <property type="match status" value="1"/>
</dbReference>
<evidence type="ECO:0000256" key="7">
    <source>
        <dbReference type="ARBA" id="ARBA00023242"/>
    </source>
</evidence>
<dbReference type="SMART" id="SM00360">
    <property type="entry name" value="RRM"/>
    <property type="match status" value="1"/>
</dbReference>
<feature type="region of interest" description="Disordered" evidence="9">
    <location>
        <begin position="638"/>
        <end position="735"/>
    </location>
</feature>
<proteinExistence type="inferred from homology"/>
<dbReference type="PANTHER" id="PTHR14738:SF29">
    <property type="entry name" value="ZINC FINGER CCCH DOMAIN-CONTAINING PROTEIN 14"/>
    <property type="match status" value="1"/>
</dbReference>
<evidence type="ECO:0000313" key="11">
    <source>
        <dbReference type="EMBL" id="PIA43959.1"/>
    </source>
</evidence>
<dbReference type="OrthoDB" id="4726at2759"/>
<feature type="domain" description="RRM" evidence="10">
    <location>
        <begin position="556"/>
        <end position="633"/>
    </location>
</feature>
<dbReference type="Proteomes" id="UP000230069">
    <property type="component" value="Unassembled WGS sequence"/>
</dbReference>
<accession>A0A2G5DKB6</accession>
<dbReference type="EMBL" id="KZ305035">
    <property type="protein sequence ID" value="PIA43959.1"/>
    <property type="molecule type" value="Genomic_DNA"/>
</dbReference>
<comment type="subcellular location">
    <subcellularLocation>
        <location evidence="1">Nucleus</location>
    </subcellularLocation>
</comment>
<dbReference type="STRING" id="218851.A0A2G5DKB6"/>
<keyword evidence="12" id="KW-1185">Reference proteome</keyword>
<dbReference type="GO" id="GO:0008143">
    <property type="term" value="F:poly(A) binding"/>
    <property type="evidence" value="ECO:0007669"/>
    <property type="project" value="InterPro"/>
</dbReference>
<dbReference type="FunCoup" id="A0A2G5DKB6">
    <property type="interactions" value="227"/>
</dbReference>
<comment type="similarity">
    <text evidence="2">Belongs to the ZC3H14 family.</text>
</comment>
<keyword evidence="4" id="KW-0677">Repeat</keyword>
<keyword evidence="6" id="KW-0862">Zinc</keyword>
<dbReference type="GO" id="GO:0043488">
    <property type="term" value="P:regulation of mRNA stability"/>
    <property type="evidence" value="ECO:0007669"/>
    <property type="project" value="InterPro"/>
</dbReference>
<name>A0A2G5DKB6_AQUCA</name>
<sequence>MAMDIFGRNPSSFKMNKNSPFASKLKTFITDKLKNFLVNYTDDVLAEYITVLVCNGKDQYRARDDLEAFLGETSGEFVSWLWNLLLKSVHHSHVRKPKLRMSRGLHNHAKGRANMLSNDEKENYHATFAPQPVSSNDNEVSEGSQRLSTGYDTCMDEIYEMEEKSQSLHNETHKRSAPSEDYYGKVLKYGPSRVKVSSGTAACGDQNIHVDQNKKLRKEQVVSDSCKHLPRQCLYSQKKELPPRFFDSVARVTSVSQRRASTRPADSMSHQNAKPRGTVWDRLGRPLEDRRIVRGKDVVHGIDVIKRIVAEHPGEEPDQNRLVVFVPGGRLRERLTGAKGEIPIFVSGPVISKTDDDADDECKREEHDVNTMCIPHHTDKPIKKRHLSDIDSDLPYDSVSMRNGHLHNRENLKEVQKSSSSKYNRSETLNSVSSSRARQTSGVQTCQTNGTLDYDFFPGPNEVSPRKLSGKVSDVPQTLGLNRLVTKSEDVRIEDAEKNDFKPVQAKMIDVKLKLHQIESEMAKLKANQLESIEDKPHLLSSSGALIHSDEDVVSRTVYVTNVHFAATKEALSSHFNMCGDIVKVVILNDAVTAQPKGAAYITFHNKDSADKAIALCGTSFWSRTLQVVSKAEMRAQTSVPPQPVCRPSWPQLLQPNRNTIYPRPRATSLQWRRDQTITAEHSISDPGRGSETSGTVEQNGNGSGNQQHKNSLVNTSTSKEEELLKDRSTAKEEE</sequence>
<dbReference type="InterPro" id="IPR035979">
    <property type="entry name" value="RBD_domain_sf"/>
</dbReference>
<evidence type="ECO:0000256" key="4">
    <source>
        <dbReference type="ARBA" id="ARBA00022737"/>
    </source>
</evidence>
<feature type="region of interest" description="Disordered" evidence="9">
    <location>
        <begin position="398"/>
        <end position="444"/>
    </location>
</feature>
<protein>
    <recommendedName>
        <fullName evidence="10">RRM domain-containing protein</fullName>
    </recommendedName>
</protein>
<dbReference type="InterPro" id="IPR000504">
    <property type="entry name" value="RRM_dom"/>
</dbReference>
<gene>
    <name evidence="11" type="ORF">AQUCO_01800188v1</name>
</gene>
<keyword evidence="7" id="KW-0539">Nucleus</keyword>
<evidence type="ECO:0000259" key="10">
    <source>
        <dbReference type="PROSITE" id="PS50102"/>
    </source>
</evidence>
<feature type="region of interest" description="Disordered" evidence="9">
    <location>
        <begin position="257"/>
        <end position="279"/>
    </location>
</feature>
<evidence type="ECO:0000256" key="9">
    <source>
        <dbReference type="SAM" id="MobiDB-lite"/>
    </source>
</evidence>
<keyword evidence="5" id="KW-0863">Zinc-finger</keyword>